<dbReference type="InterPro" id="IPR000715">
    <property type="entry name" value="Glycosyl_transferase_4"/>
</dbReference>
<feature type="binding site" evidence="7">
    <location>
        <position position="208"/>
    </location>
    <ligand>
        <name>Mg(2+)</name>
        <dbReference type="ChEBI" id="CHEBI:18420"/>
    </ligand>
</feature>
<organism evidence="9 10">
    <name type="scientific">Halanaerobacter jeridensis</name>
    <dbReference type="NCBI Taxonomy" id="706427"/>
    <lineage>
        <taxon>Bacteria</taxon>
        <taxon>Bacillati</taxon>
        <taxon>Bacillota</taxon>
        <taxon>Clostridia</taxon>
        <taxon>Halanaerobiales</taxon>
        <taxon>Halobacteroidaceae</taxon>
        <taxon>Halanaerobacter</taxon>
    </lineage>
</organism>
<name>A0A939BPL5_9FIRM</name>
<evidence type="ECO:0000256" key="7">
    <source>
        <dbReference type="PIRSR" id="PIRSR600715-1"/>
    </source>
</evidence>
<feature type="transmembrane region" description="Helical" evidence="8">
    <location>
        <begin position="285"/>
        <end position="306"/>
    </location>
</feature>
<keyword evidence="7" id="KW-0460">Magnesium</keyword>
<keyword evidence="6 8" id="KW-0472">Membrane</keyword>
<feature type="transmembrane region" description="Helical" evidence="8">
    <location>
        <begin position="70"/>
        <end position="86"/>
    </location>
</feature>
<dbReference type="GO" id="GO:0046872">
    <property type="term" value="F:metal ion binding"/>
    <property type="evidence" value="ECO:0007669"/>
    <property type="project" value="UniProtKB-KW"/>
</dbReference>
<proteinExistence type="predicted"/>
<gene>
    <name evidence="9" type="ORF">JOC47_001872</name>
</gene>
<evidence type="ECO:0000256" key="8">
    <source>
        <dbReference type="SAM" id="Phobius"/>
    </source>
</evidence>
<dbReference type="EC" id="2.7.8.33" evidence="9"/>
<keyword evidence="7" id="KW-0479">Metal-binding</keyword>
<comment type="cofactor">
    <cofactor evidence="7">
        <name>Mg(2+)</name>
        <dbReference type="ChEBI" id="CHEBI:18420"/>
    </cofactor>
</comment>
<dbReference type="GO" id="GO:0071555">
    <property type="term" value="P:cell wall organization"/>
    <property type="evidence" value="ECO:0007669"/>
    <property type="project" value="TreeGrafter"/>
</dbReference>
<evidence type="ECO:0000256" key="1">
    <source>
        <dbReference type="ARBA" id="ARBA00004651"/>
    </source>
</evidence>
<dbReference type="GO" id="GO:0036380">
    <property type="term" value="F:UDP-N-acetylglucosamine-undecaprenyl-phosphate N-acetylglucosaminephosphotransferase activity"/>
    <property type="evidence" value="ECO:0007669"/>
    <property type="project" value="UniProtKB-EC"/>
</dbReference>
<feature type="transmembrane region" description="Helical" evidence="8">
    <location>
        <begin position="92"/>
        <end position="112"/>
    </location>
</feature>
<comment type="subcellular location">
    <subcellularLocation>
        <location evidence="1">Cell membrane</location>
        <topology evidence="1">Multi-pass membrane protein</topology>
    </subcellularLocation>
</comment>
<dbReference type="AlphaFoldDB" id="A0A939BPL5"/>
<feature type="transmembrane region" description="Helical" evidence="8">
    <location>
        <begin position="44"/>
        <end position="63"/>
    </location>
</feature>
<dbReference type="Pfam" id="PF00953">
    <property type="entry name" value="Glycos_transf_4"/>
    <property type="match status" value="1"/>
</dbReference>
<dbReference type="Proteomes" id="UP000774000">
    <property type="component" value="Unassembled WGS sequence"/>
</dbReference>
<comment type="caution">
    <text evidence="9">The sequence shown here is derived from an EMBL/GenBank/DDBJ whole genome shotgun (WGS) entry which is preliminary data.</text>
</comment>
<keyword evidence="2" id="KW-1003">Cell membrane</keyword>
<evidence type="ECO:0000256" key="3">
    <source>
        <dbReference type="ARBA" id="ARBA00022679"/>
    </source>
</evidence>
<evidence type="ECO:0000256" key="2">
    <source>
        <dbReference type="ARBA" id="ARBA00022475"/>
    </source>
</evidence>
<dbReference type="GO" id="GO:0005886">
    <property type="term" value="C:plasma membrane"/>
    <property type="evidence" value="ECO:0007669"/>
    <property type="project" value="UniProtKB-SubCell"/>
</dbReference>
<feature type="transmembrane region" description="Helical" evidence="8">
    <location>
        <begin position="312"/>
        <end position="329"/>
    </location>
</feature>
<keyword evidence="10" id="KW-1185">Reference proteome</keyword>
<feature type="binding site" evidence="7">
    <location>
        <position position="148"/>
    </location>
    <ligand>
        <name>Mg(2+)</name>
        <dbReference type="ChEBI" id="CHEBI:18420"/>
    </ligand>
</feature>
<dbReference type="PANTHER" id="PTHR22926:SF3">
    <property type="entry name" value="UNDECAPRENYL-PHOSPHATE ALPHA-N-ACETYLGLUCOSAMINYL 1-PHOSPHATE TRANSFERASE"/>
    <property type="match status" value="1"/>
</dbReference>
<sequence length="338" mass="36453">MKKMIKLFLLSLISSLVLTPLVKKLARALGAVDQPNRRRVNQYAIPSLGGLAIYFSFILSLVLLGIDYKFYGLIISSSLIVLLGVIDDLYELPALIKLGGQVVAALTLILMGTKIELITNPSGGIYYLGYLALPITLLWLVGVTNTVNLIDGLDGLAAGVSIIAAVTVGIIAYQQGQFEVLLLIVPLVASILGFLPYNLNPAQIFMGDTGSMFLGFTLGAIAIISYLKTITVLTIVISILALGVPMLDTIFAILRRKLAGNPLFKADKEHLHHQLLKIGLKQSEVMIVIYLISIFLAMIAVGIHGANLKQGFILLTSTTLLLGLGAWELKKLNKNLGF</sequence>
<dbReference type="GO" id="GO:0044038">
    <property type="term" value="P:cell wall macromolecule biosynthetic process"/>
    <property type="evidence" value="ECO:0007669"/>
    <property type="project" value="TreeGrafter"/>
</dbReference>
<keyword evidence="5 8" id="KW-1133">Transmembrane helix</keyword>
<keyword evidence="4 8" id="KW-0812">Transmembrane</keyword>
<dbReference type="CDD" id="cd06853">
    <property type="entry name" value="GT_WecA_like"/>
    <property type="match status" value="1"/>
</dbReference>
<accession>A0A939BPL5</accession>
<evidence type="ECO:0000256" key="5">
    <source>
        <dbReference type="ARBA" id="ARBA00022989"/>
    </source>
</evidence>
<dbReference type="EMBL" id="JAFBDQ010000008">
    <property type="protein sequence ID" value="MBM7557018.1"/>
    <property type="molecule type" value="Genomic_DNA"/>
</dbReference>
<dbReference type="GO" id="GO:0009103">
    <property type="term" value="P:lipopolysaccharide biosynthetic process"/>
    <property type="evidence" value="ECO:0007669"/>
    <property type="project" value="TreeGrafter"/>
</dbReference>
<evidence type="ECO:0000256" key="4">
    <source>
        <dbReference type="ARBA" id="ARBA00022692"/>
    </source>
</evidence>
<feature type="transmembrane region" description="Helical" evidence="8">
    <location>
        <begin position="155"/>
        <end position="173"/>
    </location>
</feature>
<evidence type="ECO:0000256" key="6">
    <source>
        <dbReference type="ARBA" id="ARBA00023136"/>
    </source>
</evidence>
<feature type="transmembrane region" description="Helical" evidence="8">
    <location>
        <begin position="124"/>
        <end position="143"/>
    </location>
</feature>
<keyword evidence="3 9" id="KW-0808">Transferase</keyword>
<feature type="transmembrane region" description="Helical" evidence="8">
    <location>
        <begin position="219"/>
        <end position="247"/>
    </location>
</feature>
<reference evidence="9" key="1">
    <citation type="submission" date="2021-01" db="EMBL/GenBank/DDBJ databases">
        <title>Genomic Encyclopedia of Type Strains, Phase IV (KMG-IV): sequencing the most valuable type-strain genomes for metagenomic binning, comparative biology and taxonomic classification.</title>
        <authorList>
            <person name="Goeker M."/>
        </authorList>
    </citation>
    <scope>NUCLEOTIDE SEQUENCE</scope>
    <source>
        <strain evidence="9">DSM 23230</strain>
    </source>
</reference>
<dbReference type="PANTHER" id="PTHR22926">
    <property type="entry name" value="PHOSPHO-N-ACETYLMURAMOYL-PENTAPEPTIDE-TRANSFERASE"/>
    <property type="match status" value="1"/>
</dbReference>
<feature type="transmembrane region" description="Helical" evidence="8">
    <location>
        <begin position="180"/>
        <end position="199"/>
    </location>
</feature>
<evidence type="ECO:0000313" key="10">
    <source>
        <dbReference type="Proteomes" id="UP000774000"/>
    </source>
</evidence>
<dbReference type="InterPro" id="IPR018480">
    <property type="entry name" value="PNAcMuramoyl-5peptid_Trfase_CS"/>
</dbReference>
<evidence type="ECO:0000313" key="9">
    <source>
        <dbReference type="EMBL" id="MBM7557018.1"/>
    </source>
</evidence>
<dbReference type="PROSITE" id="PS01348">
    <property type="entry name" value="MRAY_2"/>
    <property type="match status" value="1"/>
</dbReference>
<protein>
    <submittedName>
        <fullName evidence="9">UDP-GlcNAc:undecaprenyl-phosphate GlcNAc-1-phosphate transferase</fullName>
        <ecNumber evidence="9">2.7.8.33</ecNumber>
    </submittedName>
</protein>